<evidence type="ECO:0000313" key="1">
    <source>
        <dbReference type="EMBL" id="CAN61176.1"/>
    </source>
</evidence>
<gene>
    <name evidence="1" type="ORF">VITISV_009382</name>
</gene>
<organism evidence="1">
    <name type="scientific">Vitis vinifera</name>
    <name type="common">Grape</name>
    <dbReference type="NCBI Taxonomy" id="29760"/>
    <lineage>
        <taxon>Eukaryota</taxon>
        <taxon>Viridiplantae</taxon>
        <taxon>Streptophyta</taxon>
        <taxon>Embryophyta</taxon>
        <taxon>Tracheophyta</taxon>
        <taxon>Spermatophyta</taxon>
        <taxon>Magnoliopsida</taxon>
        <taxon>eudicotyledons</taxon>
        <taxon>Gunneridae</taxon>
        <taxon>Pentapetalae</taxon>
        <taxon>rosids</taxon>
        <taxon>Vitales</taxon>
        <taxon>Vitaceae</taxon>
        <taxon>Viteae</taxon>
        <taxon>Vitis</taxon>
    </lineage>
</organism>
<dbReference type="EMBL" id="AM452918">
    <property type="protein sequence ID" value="CAN61176.1"/>
    <property type="molecule type" value="Genomic_DNA"/>
</dbReference>
<protein>
    <submittedName>
        <fullName evidence="1">Uncharacterized protein</fullName>
    </submittedName>
</protein>
<name>A5BB11_VITVI</name>
<reference evidence="1" key="1">
    <citation type="journal article" date="2007" name="PLoS ONE">
        <title>The first genome sequence of an elite grapevine cultivar (Pinot noir Vitis vinifera L.): coping with a highly heterozygous genome.</title>
        <authorList>
            <person name="Velasco R."/>
            <person name="Zharkikh A."/>
            <person name="Troggio M."/>
            <person name="Cartwright D.A."/>
            <person name="Cestaro A."/>
            <person name="Pruss D."/>
            <person name="Pindo M."/>
            <person name="FitzGerald L.M."/>
            <person name="Vezzulli S."/>
            <person name="Reid J."/>
            <person name="Malacarne G."/>
            <person name="Iliev D."/>
            <person name="Coppola G."/>
            <person name="Wardell B."/>
            <person name="Micheletti D."/>
            <person name="Macalma T."/>
            <person name="Facci M."/>
            <person name="Mitchell J.T."/>
            <person name="Perazzolli M."/>
            <person name="Eldredge G."/>
            <person name="Gatto P."/>
            <person name="Oyzerski R."/>
            <person name="Moretto M."/>
            <person name="Gutin N."/>
            <person name="Stefanini M."/>
            <person name="Chen Y."/>
            <person name="Segala C."/>
            <person name="Davenport C."/>
            <person name="Dematte L."/>
            <person name="Mraz A."/>
            <person name="Battilana J."/>
            <person name="Stormo K."/>
            <person name="Costa F."/>
            <person name="Tao Q."/>
            <person name="Si-Ammour A."/>
            <person name="Harkins T."/>
            <person name="Lackey A."/>
            <person name="Perbost C."/>
            <person name="Taillon B."/>
            <person name="Stella A."/>
            <person name="Solovyev V."/>
            <person name="Fawcett J.A."/>
            <person name="Sterck L."/>
            <person name="Vandepoele K."/>
            <person name="Grando S.M."/>
            <person name="Toppo S."/>
            <person name="Moser C."/>
            <person name="Lanchbury J."/>
            <person name="Bogden R."/>
            <person name="Skolnick M."/>
            <person name="Sgaramella V."/>
            <person name="Bhatnagar S.K."/>
            <person name="Fontana P."/>
            <person name="Gutin A."/>
            <person name="Van de Peer Y."/>
            <person name="Salamini F."/>
            <person name="Viola R."/>
        </authorList>
    </citation>
    <scope>NUCLEOTIDE SEQUENCE</scope>
</reference>
<proteinExistence type="predicted"/>
<accession>A5BB11</accession>
<sequence length="80" mass="9570">MEELVVVSDTRLYSMEDHMNQKHAGFTSWFDSLEARMDQHQAVFEHLQQRIERIEGCLESQHEEMMTYLRYVFSPPPPQP</sequence>
<dbReference type="AlphaFoldDB" id="A5BB11"/>